<dbReference type="EMBL" id="CP001279">
    <property type="protein sequence ID" value="ACM93237.1"/>
    <property type="molecule type" value="Genomic_DNA"/>
</dbReference>
<dbReference type="AlphaFoldDB" id="B9L9Y0"/>
<protein>
    <submittedName>
        <fullName evidence="2">Uncharacterized protein</fullName>
    </submittedName>
</protein>
<reference evidence="2 3" key="1">
    <citation type="journal article" date="2009" name="PLoS Genet.">
        <title>Adaptations to submarine hydrothermal environments exemplified by the genome of Nautilia profundicola.</title>
        <authorList>
            <person name="Campbell B.J."/>
            <person name="Smith J.L."/>
            <person name="Hanson T.E."/>
            <person name="Klotz M.G."/>
            <person name="Stein L.Y."/>
            <person name="Lee C.K."/>
            <person name="Wu D."/>
            <person name="Robinson J.M."/>
            <person name="Khouri H.M."/>
            <person name="Eisen J.A."/>
            <person name="Cary S.C."/>
        </authorList>
    </citation>
    <scope>NUCLEOTIDE SEQUENCE [LARGE SCALE GENOMIC DNA]</scope>
    <source>
        <strain evidence="3">ATCC BAA-1463 / DSM 18972 / AmH</strain>
    </source>
</reference>
<evidence type="ECO:0000313" key="2">
    <source>
        <dbReference type="EMBL" id="ACM93237.1"/>
    </source>
</evidence>
<organism evidence="2 3">
    <name type="scientific">Nautilia profundicola (strain ATCC BAA-1463 / DSM 18972 / AmH)</name>
    <dbReference type="NCBI Taxonomy" id="598659"/>
    <lineage>
        <taxon>Bacteria</taxon>
        <taxon>Pseudomonadati</taxon>
        <taxon>Campylobacterota</taxon>
        <taxon>Epsilonproteobacteria</taxon>
        <taxon>Nautiliales</taxon>
        <taxon>Nautiliaceae</taxon>
        <taxon>Nautilia</taxon>
    </lineage>
</organism>
<dbReference type="HOGENOM" id="CLU_939501_0_0_7"/>
<dbReference type="KEGG" id="nam:NAMH_1039"/>
<sequence>MINILLQKIKELETELKEIKQKNSFAKEKILELFKECKIPKEKKSKFKLELVSVLSNLDVKKINSFYDENNALKYSSFIDIAKNINKGFLVIIDGHMNEDKRKFVIGFLINKISPFFAFSDNKIIGILDNEQLKKIKELNEIPFFNPQTGEFDDVEVFKVVFDTEEFDLRNIEKAKKIFDELRRRPSYKNKRYIEYSLDKNKVIDFEQEQLSKEKRKFAYIYDEKYPNLEIILKREIRNIPFVLALLERIDEEMDYIKESKGIQNIVNRMLNFIEMNLPEEGILEEVRFLRQRLSA</sequence>
<evidence type="ECO:0000256" key="1">
    <source>
        <dbReference type="SAM" id="Coils"/>
    </source>
</evidence>
<feature type="coiled-coil region" evidence="1">
    <location>
        <begin position="2"/>
        <end position="36"/>
    </location>
</feature>
<dbReference type="STRING" id="598659.NAMH_1039"/>
<dbReference type="OrthoDB" id="5372776at2"/>
<keyword evidence="3" id="KW-1185">Reference proteome</keyword>
<evidence type="ECO:0000313" key="3">
    <source>
        <dbReference type="Proteomes" id="UP000000448"/>
    </source>
</evidence>
<keyword evidence="1" id="KW-0175">Coiled coil</keyword>
<name>B9L9Y0_NAUPA</name>
<dbReference type="RefSeq" id="WP_015902289.1">
    <property type="nucleotide sequence ID" value="NC_012115.1"/>
</dbReference>
<accession>B9L9Y0</accession>
<dbReference type="Proteomes" id="UP000000448">
    <property type="component" value="Chromosome"/>
</dbReference>
<gene>
    <name evidence="2" type="ordered locus">NAMH_1039</name>
</gene>
<proteinExistence type="predicted"/>